<protein>
    <submittedName>
        <fullName evidence="1">Uncharacterized protein</fullName>
    </submittedName>
</protein>
<evidence type="ECO:0000313" key="2">
    <source>
        <dbReference type="Proteomes" id="UP000015442"/>
    </source>
</evidence>
<reference evidence="1 2" key="1">
    <citation type="submission" date="2013-05" db="EMBL/GenBank/DDBJ databases">
        <authorList>
            <person name="Harkins D.M."/>
            <person name="Durkin A.S."/>
            <person name="Brinkac L.M."/>
            <person name="Haft D.H."/>
            <person name="Selengut J.D."/>
            <person name="Sanka R."/>
            <person name="DePew J."/>
            <person name="Purushe J."/>
            <person name="Hartskeerl R.A."/>
            <person name="Ahmed A."/>
            <person name="van der Linden H."/>
            <person name="Goris M.G.A."/>
            <person name="Vinetz J.M."/>
            <person name="Sutton G.G."/>
            <person name="Nierman W.C."/>
            <person name="Fouts D.E."/>
        </authorList>
    </citation>
    <scope>NUCLEOTIDE SEQUENCE [LARGE SCALE GENOMIC DNA]</scope>
    <source>
        <strain evidence="1 2">CZ214</strain>
    </source>
</reference>
<dbReference type="Proteomes" id="UP000015442">
    <property type="component" value="Unassembled WGS sequence"/>
</dbReference>
<accession>T0FEK4</accession>
<proteinExistence type="predicted"/>
<gene>
    <name evidence="1" type="ORF">LEP1GSC059_2821</name>
</gene>
<comment type="caution">
    <text evidence="1">The sequence shown here is derived from an EMBL/GenBank/DDBJ whole genome shotgun (WGS) entry which is preliminary data.</text>
</comment>
<sequence>MVAKNSWISDSTNLTPLSVKIRVGNRQERFQDGSLLRFPVRDRRGLGSHLLRFVKVRGRILEVRCKDVPKVD</sequence>
<evidence type="ECO:0000313" key="1">
    <source>
        <dbReference type="EMBL" id="EQA71633.1"/>
    </source>
</evidence>
<organism evidence="1 2">
    <name type="scientific">Leptospira noguchii serovar Panama str. CZ214</name>
    <dbReference type="NCBI Taxonomy" id="1001595"/>
    <lineage>
        <taxon>Bacteria</taxon>
        <taxon>Pseudomonadati</taxon>
        <taxon>Spirochaetota</taxon>
        <taxon>Spirochaetia</taxon>
        <taxon>Leptospirales</taxon>
        <taxon>Leptospiraceae</taxon>
        <taxon>Leptospira</taxon>
    </lineage>
</organism>
<dbReference type="AlphaFoldDB" id="T0FEK4"/>
<dbReference type="EMBL" id="AKWY02000021">
    <property type="protein sequence ID" value="EQA71633.1"/>
    <property type="molecule type" value="Genomic_DNA"/>
</dbReference>
<name>T0FEK4_9LEPT</name>